<protein>
    <submittedName>
        <fullName evidence="5 6">GRF1-interacting factor 1</fullName>
    </submittedName>
</protein>
<feature type="region of interest" description="Disordered" evidence="2">
    <location>
        <begin position="159"/>
        <end position="227"/>
    </location>
</feature>
<accession>A0A6P4DRI6</accession>
<keyword evidence="4" id="KW-1185">Reference proteome</keyword>
<feature type="compositionally biased region" description="Gly residues" evidence="2">
    <location>
        <begin position="199"/>
        <end position="217"/>
    </location>
</feature>
<gene>
    <name evidence="5 6" type="primary">LOC107492025</name>
</gene>
<name>A0A6P4DRI6_ARADU</name>
<feature type="domain" description="SS18 N-terminal" evidence="3">
    <location>
        <begin position="19"/>
        <end position="74"/>
    </location>
</feature>
<dbReference type="RefSeq" id="XP_015968475.1">
    <property type="nucleotide sequence ID" value="XM_016112989.3"/>
</dbReference>
<dbReference type="OrthoDB" id="10265171at2759"/>
<dbReference type="AlphaFoldDB" id="A0A6P4DRI6"/>
<evidence type="ECO:0000259" key="3">
    <source>
        <dbReference type="Pfam" id="PF05030"/>
    </source>
</evidence>
<feature type="compositionally biased region" description="Low complexity" evidence="2">
    <location>
        <begin position="177"/>
        <end position="194"/>
    </location>
</feature>
<evidence type="ECO:0000313" key="5">
    <source>
        <dbReference type="RefSeq" id="XP_015968475.1"/>
    </source>
</evidence>
<comment type="similarity">
    <text evidence="1">Belongs to the SS18 family.</text>
</comment>
<dbReference type="Pfam" id="PF05030">
    <property type="entry name" value="SSXT"/>
    <property type="match status" value="1"/>
</dbReference>
<dbReference type="Proteomes" id="UP000515211">
    <property type="component" value="Chromosome 6"/>
</dbReference>
<evidence type="ECO:0000313" key="4">
    <source>
        <dbReference type="Proteomes" id="UP000515211"/>
    </source>
</evidence>
<evidence type="ECO:0000256" key="2">
    <source>
        <dbReference type="SAM" id="MobiDB-lite"/>
    </source>
</evidence>
<dbReference type="InterPro" id="IPR007726">
    <property type="entry name" value="SS18_N"/>
</dbReference>
<evidence type="ECO:0000313" key="6">
    <source>
        <dbReference type="RefSeq" id="XP_052118508.1"/>
    </source>
</evidence>
<organism evidence="4 5">
    <name type="scientific">Arachis duranensis</name>
    <name type="common">Wild peanut</name>
    <dbReference type="NCBI Taxonomy" id="130453"/>
    <lineage>
        <taxon>Eukaryota</taxon>
        <taxon>Viridiplantae</taxon>
        <taxon>Streptophyta</taxon>
        <taxon>Embryophyta</taxon>
        <taxon>Tracheophyta</taxon>
        <taxon>Spermatophyta</taxon>
        <taxon>Magnoliopsida</taxon>
        <taxon>eudicotyledons</taxon>
        <taxon>Gunneridae</taxon>
        <taxon>Pentapetalae</taxon>
        <taxon>rosids</taxon>
        <taxon>fabids</taxon>
        <taxon>Fabales</taxon>
        <taxon>Fabaceae</taxon>
        <taxon>Papilionoideae</taxon>
        <taxon>50 kb inversion clade</taxon>
        <taxon>dalbergioids sensu lato</taxon>
        <taxon>Dalbergieae</taxon>
        <taxon>Pterocarpus clade</taxon>
        <taxon>Arachis</taxon>
    </lineage>
</organism>
<dbReference type="KEGG" id="adu:107492025"/>
<reference evidence="5 6" key="2">
    <citation type="submission" date="2025-04" db="UniProtKB">
        <authorList>
            <consortium name="RefSeq"/>
        </authorList>
    </citation>
    <scope>IDENTIFICATION</scope>
    <source>
        <tissue evidence="5 6">Whole plant</tissue>
    </source>
</reference>
<reference evidence="4" key="1">
    <citation type="journal article" date="2016" name="Nat. Genet.">
        <title>The genome sequences of Arachis duranensis and Arachis ipaensis, the diploid ancestors of cultivated peanut.</title>
        <authorList>
            <person name="Bertioli D.J."/>
            <person name="Cannon S.B."/>
            <person name="Froenicke L."/>
            <person name="Huang G."/>
            <person name="Farmer A.D."/>
            <person name="Cannon E.K."/>
            <person name="Liu X."/>
            <person name="Gao D."/>
            <person name="Clevenger J."/>
            <person name="Dash S."/>
            <person name="Ren L."/>
            <person name="Moretzsohn M.C."/>
            <person name="Shirasawa K."/>
            <person name="Huang W."/>
            <person name="Vidigal B."/>
            <person name="Abernathy B."/>
            <person name="Chu Y."/>
            <person name="Niederhuth C.E."/>
            <person name="Umale P."/>
            <person name="Araujo A.C."/>
            <person name="Kozik A."/>
            <person name="Kim K.D."/>
            <person name="Burow M.D."/>
            <person name="Varshney R.K."/>
            <person name="Wang X."/>
            <person name="Zhang X."/>
            <person name="Barkley N."/>
            <person name="Guimaraes P.M."/>
            <person name="Isobe S."/>
            <person name="Guo B."/>
            <person name="Liao B."/>
            <person name="Stalker H.T."/>
            <person name="Schmitz R.J."/>
            <person name="Scheffler B.E."/>
            <person name="Leal-Bertioli S.C."/>
            <person name="Xun X."/>
            <person name="Jackson S.A."/>
            <person name="Michelmore R."/>
            <person name="Ozias-Akins P."/>
        </authorList>
    </citation>
    <scope>NUCLEOTIDE SEQUENCE [LARGE SCALE GENOMIC DNA]</scope>
    <source>
        <strain evidence="4">cv. V14167</strain>
    </source>
</reference>
<dbReference type="GeneID" id="107492025"/>
<evidence type="ECO:0000256" key="1">
    <source>
        <dbReference type="ARBA" id="ARBA00007945"/>
    </source>
</evidence>
<dbReference type="RefSeq" id="XP_052118508.1">
    <property type="nucleotide sequence ID" value="XM_052262548.1"/>
</dbReference>
<sequence length="227" mass="23534">MQQHLMQMQPMMAAYYPNNVTTDHIQQYLDENKSLILKIVESQSSGKLSECAENQARLQRNLMYLAAIADSQPQPPTMAGQYPGSGMMQQGGHYVQAQQAAAAAAAQQMTQQQLMAARSSLLYAQQQPYAALQQQGLHGQLGMSSSGGGGGLHMLHGEASSGNMGGGGGGYPDFVRGSGAEGRSIIGSSSSSKQEMGEGRGGGGGGGSSSGHTGEGGETIYLKSADE</sequence>
<proteinExistence type="inferred from homology"/>